<feature type="transmembrane region" description="Helical" evidence="6">
    <location>
        <begin position="89"/>
        <end position="111"/>
    </location>
</feature>
<evidence type="ECO:0000256" key="2">
    <source>
        <dbReference type="ARBA" id="ARBA00022448"/>
    </source>
</evidence>
<dbReference type="HOGENOM" id="CLU_1496009_0_0_1"/>
<dbReference type="Proteomes" id="UP000054266">
    <property type="component" value="Unassembled WGS sequence"/>
</dbReference>
<protein>
    <recommendedName>
        <fullName evidence="9">Major facilitator superfamily (MFS) profile domain-containing protein</fullName>
    </recommendedName>
</protein>
<feature type="transmembrane region" description="Helical" evidence="6">
    <location>
        <begin position="32"/>
        <end position="57"/>
    </location>
</feature>
<evidence type="ECO:0000256" key="4">
    <source>
        <dbReference type="ARBA" id="ARBA00022989"/>
    </source>
</evidence>
<accession>A0A0D2DRJ6</accession>
<dbReference type="GO" id="GO:0016020">
    <property type="term" value="C:membrane"/>
    <property type="evidence" value="ECO:0007669"/>
    <property type="project" value="UniProtKB-SubCell"/>
</dbReference>
<dbReference type="GO" id="GO:0022857">
    <property type="term" value="F:transmembrane transporter activity"/>
    <property type="evidence" value="ECO:0007669"/>
    <property type="project" value="TreeGrafter"/>
</dbReference>
<organism evidence="7 8">
    <name type="scientific">Phialophora macrospora</name>
    <dbReference type="NCBI Taxonomy" id="1851006"/>
    <lineage>
        <taxon>Eukaryota</taxon>
        <taxon>Fungi</taxon>
        <taxon>Dikarya</taxon>
        <taxon>Ascomycota</taxon>
        <taxon>Pezizomycotina</taxon>
        <taxon>Eurotiomycetes</taxon>
        <taxon>Chaetothyriomycetidae</taxon>
        <taxon>Chaetothyriales</taxon>
        <taxon>Herpotrichiellaceae</taxon>
        <taxon>Phialophora</taxon>
    </lineage>
</organism>
<dbReference type="PANTHER" id="PTHR43791">
    <property type="entry name" value="PERMEASE-RELATED"/>
    <property type="match status" value="1"/>
</dbReference>
<feature type="transmembrane region" description="Helical" evidence="6">
    <location>
        <begin position="64"/>
        <end position="83"/>
    </location>
</feature>
<evidence type="ECO:0000313" key="7">
    <source>
        <dbReference type="EMBL" id="KIW64837.1"/>
    </source>
</evidence>
<dbReference type="PANTHER" id="PTHR43791:SF54">
    <property type="entry name" value="MAJOR FACILITATOR SUPERFAMILY (MFS) PROFILE DOMAIN-CONTAINING PROTEIN-RELATED"/>
    <property type="match status" value="1"/>
</dbReference>
<gene>
    <name evidence="7" type="ORF">PV04_07143</name>
</gene>
<dbReference type="InterPro" id="IPR036259">
    <property type="entry name" value="MFS_trans_sf"/>
</dbReference>
<dbReference type="AlphaFoldDB" id="A0A0D2DRJ6"/>
<evidence type="ECO:0000256" key="6">
    <source>
        <dbReference type="SAM" id="Phobius"/>
    </source>
</evidence>
<dbReference type="EMBL" id="KN846960">
    <property type="protein sequence ID" value="KIW64837.1"/>
    <property type="molecule type" value="Genomic_DNA"/>
</dbReference>
<keyword evidence="2" id="KW-0813">Transport</keyword>
<evidence type="ECO:0000256" key="3">
    <source>
        <dbReference type="ARBA" id="ARBA00022692"/>
    </source>
</evidence>
<reference evidence="7 8" key="1">
    <citation type="submission" date="2015-01" db="EMBL/GenBank/DDBJ databases">
        <title>The Genome Sequence of Capronia semiimmersa CBS27337.</title>
        <authorList>
            <consortium name="The Broad Institute Genomics Platform"/>
            <person name="Cuomo C."/>
            <person name="de Hoog S."/>
            <person name="Gorbushina A."/>
            <person name="Stielow B."/>
            <person name="Teixiera M."/>
            <person name="Abouelleil A."/>
            <person name="Chapman S.B."/>
            <person name="Priest M."/>
            <person name="Young S.K."/>
            <person name="Wortman J."/>
            <person name="Nusbaum C."/>
            <person name="Birren B."/>
        </authorList>
    </citation>
    <scope>NUCLEOTIDE SEQUENCE [LARGE SCALE GENOMIC DNA]</scope>
    <source>
        <strain evidence="7 8">CBS 27337</strain>
    </source>
</reference>
<dbReference type="SUPFAM" id="SSF103473">
    <property type="entry name" value="MFS general substrate transporter"/>
    <property type="match status" value="1"/>
</dbReference>
<name>A0A0D2DRJ6_9EURO</name>
<keyword evidence="5 6" id="KW-0472">Membrane</keyword>
<proteinExistence type="predicted"/>
<evidence type="ECO:0000256" key="1">
    <source>
        <dbReference type="ARBA" id="ARBA00004141"/>
    </source>
</evidence>
<evidence type="ECO:0000313" key="8">
    <source>
        <dbReference type="Proteomes" id="UP000054266"/>
    </source>
</evidence>
<evidence type="ECO:0000256" key="5">
    <source>
        <dbReference type="ARBA" id="ARBA00023136"/>
    </source>
</evidence>
<evidence type="ECO:0008006" key="9">
    <source>
        <dbReference type="Google" id="ProtNLM"/>
    </source>
</evidence>
<keyword evidence="8" id="KW-1185">Reference proteome</keyword>
<keyword evidence="3 6" id="KW-0812">Transmembrane</keyword>
<sequence>MLFQSIVIVSMAVLLQFAPHIATDILTRYAMFVLACLGVYPIVPGCNAWTVNILAVAEKRSMGVAFMVTVGNMGGFIGSWIFLKKVAPRYPAGFGTSLAFAAAGFVAKLLFEYLYWRHSKMWEECLIPEYWLVAYRALAESRLLFAHGTSLQPILQPPRTLGTPVRHRYPETLPDYPRHY</sequence>
<keyword evidence="4 6" id="KW-1133">Transmembrane helix</keyword>
<comment type="subcellular location">
    <subcellularLocation>
        <location evidence="1">Membrane</location>
        <topology evidence="1">Multi-pass membrane protein</topology>
    </subcellularLocation>
</comment>